<evidence type="ECO:0008006" key="3">
    <source>
        <dbReference type="Google" id="ProtNLM"/>
    </source>
</evidence>
<dbReference type="OrthoDB" id="7868250at2"/>
<dbReference type="PROSITE" id="PS51257">
    <property type="entry name" value="PROKAR_LIPOPROTEIN"/>
    <property type="match status" value="1"/>
</dbReference>
<name>A0A1Y5SNG3_9RHOB</name>
<evidence type="ECO:0000313" key="1">
    <source>
        <dbReference type="EMBL" id="SLN43566.1"/>
    </source>
</evidence>
<reference evidence="1 2" key="1">
    <citation type="submission" date="2017-03" db="EMBL/GenBank/DDBJ databases">
        <authorList>
            <person name="Afonso C.L."/>
            <person name="Miller P.J."/>
            <person name="Scott M.A."/>
            <person name="Spackman E."/>
            <person name="Goraichik I."/>
            <person name="Dimitrov K.M."/>
            <person name="Suarez D.L."/>
            <person name="Swayne D.E."/>
        </authorList>
    </citation>
    <scope>NUCLEOTIDE SEQUENCE [LARGE SCALE GENOMIC DNA]</scope>
    <source>
        <strain evidence="1 2">CECT 7023</strain>
    </source>
</reference>
<dbReference type="EMBL" id="FWFZ01000007">
    <property type="protein sequence ID" value="SLN43566.1"/>
    <property type="molecule type" value="Genomic_DNA"/>
</dbReference>
<protein>
    <recommendedName>
        <fullName evidence="3">Lipoprotein</fullName>
    </recommendedName>
</protein>
<dbReference type="RefSeq" id="WP_143535496.1">
    <property type="nucleotide sequence ID" value="NZ_FWFZ01000007.1"/>
</dbReference>
<organism evidence="1 2">
    <name type="scientific">Roseisalinus antarcticus</name>
    <dbReference type="NCBI Taxonomy" id="254357"/>
    <lineage>
        <taxon>Bacteria</taxon>
        <taxon>Pseudomonadati</taxon>
        <taxon>Pseudomonadota</taxon>
        <taxon>Alphaproteobacteria</taxon>
        <taxon>Rhodobacterales</taxon>
        <taxon>Roseobacteraceae</taxon>
        <taxon>Roseisalinus</taxon>
    </lineage>
</organism>
<sequence length="132" mass="14281">MRMIWIAAALVGLSACEMTPEGPRPETRFSSDVRNDLQDAYQTLPFEDGALHVVAPEHGSMRTYRLVPCGGGARICAGSAHGRAGHVSRGAEFYEVSGTYSGHTFFLSPGGDGYMRVFHRQVPIAWAADDGH</sequence>
<evidence type="ECO:0000313" key="2">
    <source>
        <dbReference type="Proteomes" id="UP000193900"/>
    </source>
</evidence>
<gene>
    <name evidence="1" type="ORF">ROA7023_01782</name>
</gene>
<keyword evidence="2" id="KW-1185">Reference proteome</keyword>
<proteinExistence type="predicted"/>
<dbReference type="AlphaFoldDB" id="A0A1Y5SNG3"/>
<accession>A0A1Y5SNG3</accession>
<dbReference type="Proteomes" id="UP000193900">
    <property type="component" value="Unassembled WGS sequence"/>
</dbReference>